<dbReference type="EMBL" id="VLNT01000018">
    <property type="protein sequence ID" value="TSD57641.1"/>
    <property type="molecule type" value="Genomic_DNA"/>
</dbReference>
<dbReference type="Pfam" id="PF12802">
    <property type="entry name" value="MarR_2"/>
    <property type="match status" value="1"/>
</dbReference>
<dbReference type="PRINTS" id="PR00598">
    <property type="entry name" value="HTHMARR"/>
</dbReference>
<dbReference type="GO" id="GO:0003700">
    <property type="term" value="F:DNA-binding transcription factor activity"/>
    <property type="evidence" value="ECO:0007669"/>
    <property type="project" value="InterPro"/>
</dbReference>
<comment type="caution">
    <text evidence="2">The sequence shown here is derived from an EMBL/GenBank/DDBJ whole genome shotgun (WGS) entry which is preliminary data.</text>
</comment>
<dbReference type="SMART" id="SM00347">
    <property type="entry name" value="HTH_MARR"/>
    <property type="match status" value="1"/>
</dbReference>
<sequence>MGGTAAGRPAHAGGRLDIRLLTLVAGRVNRDIGTVLAPDELSVDQWSVLDYLEATGPCTMTALANATGISGATLTRIVDRLVSRALVYRNADRGDRRRVHVHLSERGRETTQELRPRIRAAEDRATAQLSAKERDELSRLLHRISTSSDPGA</sequence>
<accession>A0A554RU61</accession>
<dbReference type="AlphaFoldDB" id="A0A554RU61"/>
<dbReference type="OrthoDB" id="9806864at2"/>
<evidence type="ECO:0000259" key="1">
    <source>
        <dbReference type="PROSITE" id="PS50995"/>
    </source>
</evidence>
<organism evidence="2 3">
    <name type="scientific">Aeromicrobium piscarium</name>
    <dbReference type="NCBI Taxonomy" id="2590901"/>
    <lineage>
        <taxon>Bacteria</taxon>
        <taxon>Bacillati</taxon>
        <taxon>Actinomycetota</taxon>
        <taxon>Actinomycetes</taxon>
        <taxon>Propionibacteriales</taxon>
        <taxon>Nocardioidaceae</taxon>
        <taxon>Aeromicrobium</taxon>
    </lineage>
</organism>
<dbReference type="Gene3D" id="1.10.10.10">
    <property type="entry name" value="Winged helix-like DNA-binding domain superfamily/Winged helix DNA-binding domain"/>
    <property type="match status" value="1"/>
</dbReference>
<dbReference type="PANTHER" id="PTHR33164:SF57">
    <property type="entry name" value="MARR-FAMILY TRANSCRIPTIONAL REGULATOR"/>
    <property type="match status" value="1"/>
</dbReference>
<dbReference type="GO" id="GO:0006950">
    <property type="term" value="P:response to stress"/>
    <property type="evidence" value="ECO:0007669"/>
    <property type="project" value="TreeGrafter"/>
</dbReference>
<dbReference type="Proteomes" id="UP000316988">
    <property type="component" value="Unassembled WGS sequence"/>
</dbReference>
<proteinExistence type="predicted"/>
<dbReference type="InterPro" id="IPR036388">
    <property type="entry name" value="WH-like_DNA-bd_sf"/>
</dbReference>
<dbReference type="InterPro" id="IPR036390">
    <property type="entry name" value="WH_DNA-bd_sf"/>
</dbReference>
<dbReference type="PROSITE" id="PS50995">
    <property type="entry name" value="HTH_MARR_2"/>
    <property type="match status" value="1"/>
</dbReference>
<dbReference type="InterPro" id="IPR039422">
    <property type="entry name" value="MarR/SlyA-like"/>
</dbReference>
<gene>
    <name evidence="2" type="ORF">FNM00_15680</name>
</gene>
<evidence type="ECO:0000313" key="2">
    <source>
        <dbReference type="EMBL" id="TSD57641.1"/>
    </source>
</evidence>
<dbReference type="InterPro" id="IPR000835">
    <property type="entry name" value="HTH_MarR-typ"/>
</dbReference>
<reference evidence="2 3" key="1">
    <citation type="submission" date="2019-07" db="EMBL/GenBank/DDBJ databases">
        <authorList>
            <person name="Zhao L.H."/>
        </authorList>
    </citation>
    <scope>NUCLEOTIDE SEQUENCE [LARGE SCALE GENOMIC DNA]</scope>
    <source>
        <strain evidence="2 3">Co35</strain>
    </source>
</reference>
<dbReference type="SUPFAM" id="SSF46785">
    <property type="entry name" value="Winged helix' DNA-binding domain"/>
    <property type="match status" value="1"/>
</dbReference>
<protein>
    <submittedName>
        <fullName evidence="2">MarR family transcriptional regulator</fullName>
    </submittedName>
</protein>
<name>A0A554RU61_9ACTN</name>
<feature type="domain" description="HTH marR-type" evidence="1">
    <location>
        <begin position="14"/>
        <end position="146"/>
    </location>
</feature>
<dbReference type="RefSeq" id="WP_143914490.1">
    <property type="nucleotide sequence ID" value="NZ_VLNT01000018.1"/>
</dbReference>
<keyword evidence="3" id="KW-1185">Reference proteome</keyword>
<evidence type="ECO:0000313" key="3">
    <source>
        <dbReference type="Proteomes" id="UP000316988"/>
    </source>
</evidence>
<dbReference type="PANTHER" id="PTHR33164">
    <property type="entry name" value="TRANSCRIPTIONAL REGULATOR, MARR FAMILY"/>
    <property type="match status" value="1"/>
</dbReference>